<feature type="transmembrane region" description="Helical" evidence="7">
    <location>
        <begin position="12"/>
        <end position="33"/>
    </location>
</feature>
<feature type="transmembrane region" description="Helical" evidence="7">
    <location>
        <begin position="75"/>
        <end position="96"/>
    </location>
</feature>
<keyword evidence="4 7" id="KW-0812">Transmembrane</keyword>
<comment type="caution">
    <text evidence="9">The sequence shown here is derived from an EMBL/GenBank/DDBJ whole genome shotgun (WGS) entry which is preliminary data.</text>
</comment>
<dbReference type="CDD" id="cd06261">
    <property type="entry name" value="TM_PBP2"/>
    <property type="match status" value="1"/>
</dbReference>
<evidence type="ECO:0000259" key="8">
    <source>
        <dbReference type="PROSITE" id="PS50928"/>
    </source>
</evidence>
<dbReference type="InterPro" id="IPR035906">
    <property type="entry name" value="MetI-like_sf"/>
</dbReference>
<dbReference type="SUPFAM" id="SSF161098">
    <property type="entry name" value="MetI-like"/>
    <property type="match status" value="1"/>
</dbReference>
<reference evidence="9" key="1">
    <citation type="journal article" date="2020" name="mSystems">
        <title>Genome- and Community-Level Interaction Insights into Carbon Utilization and Element Cycling Functions of Hydrothermarchaeota in Hydrothermal Sediment.</title>
        <authorList>
            <person name="Zhou Z."/>
            <person name="Liu Y."/>
            <person name="Xu W."/>
            <person name="Pan J."/>
            <person name="Luo Z.H."/>
            <person name="Li M."/>
        </authorList>
    </citation>
    <scope>NUCLEOTIDE SEQUENCE [LARGE SCALE GENOMIC DNA]</scope>
    <source>
        <strain evidence="9">HyVt-570</strain>
    </source>
</reference>
<gene>
    <name evidence="9" type="ORF">ENK37_04225</name>
</gene>
<feature type="transmembrane region" description="Helical" evidence="7">
    <location>
        <begin position="269"/>
        <end position="289"/>
    </location>
</feature>
<feature type="transmembrane region" description="Helical" evidence="7">
    <location>
        <begin position="203"/>
        <end position="229"/>
    </location>
</feature>
<name>A0A7C4V5C3_9DEIN</name>
<dbReference type="InterPro" id="IPR000515">
    <property type="entry name" value="MetI-like"/>
</dbReference>
<comment type="subcellular location">
    <subcellularLocation>
        <location evidence="1 7">Cell membrane</location>
        <topology evidence="1 7">Multi-pass membrane protein</topology>
    </subcellularLocation>
</comment>
<keyword evidence="5 7" id="KW-1133">Transmembrane helix</keyword>
<evidence type="ECO:0000313" key="9">
    <source>
        <dbReference type="EMBL" id="HGY09247.1"/>
    </source>
</evidence>
<evidence type="ECO:0000256" key="7">
    <source>
        <dbReference type="RuleBase" id="RU363032"/>
    </source>
</evidence>
<dbReference type="GO" id="GO:0005886">
    <property type="term" value="C:plasma membrane"/>
    <property type="evidence" value="ECO:0007669"/>
    <property type="project" value="UniProtKB-SubCell"/>
</dbReference>
<proteinExistence type="inferred from homology"/>
<dbReference type="Pfam" id="PF00528">
    <property type="entry name" value="BPD_transp_1"/>
    <property type="match status" value="1"/>
</dbReference>
<evidence type="ECO:0000256" key="2">
    <source>
        <dbReference type="ARBA" id="ARBA00022448"/>
    </source>
</evidence>
<dbReference type="PANTHER" id="PTHR30193">
    <property type="entry name" value="ABC TRANSPORTER PERMEASE PROTEIN"/>
    <property type="match status" value="1"/>
</dbReference>
<organism evidence="9">
    <name type="scientific">Oceanithermus profundus</name>
    <dbReference type="NCBI Taxonomy" id="187137"/>
    <lineage>
        <taxon>Bacteria</taxon>
        <taxon>Thermotogati</taxon>
        <taxon>Deinococcota</taxon>
        <taxon>Deinococci</taxon>
        <taxon>Thermales</taxon>
        <taxon>Thermaceae</taxon>
        <taxon>Oceanithermus</taxon>
    </lineage>
</organism>
<sequence>MIEERFPGHPYLPYLLVFPSLAVIVIFLIYPFAESVWGSFYITSFFGNKKVFVGLENYIELFRSPDYLQSVVVTLYFSAFVVVVGLAASLGIALLLNQRIGGLGLYQILLVWTYSISPAVAGVIWALLFAPATGLVPWLAGLLVPGYTLNWMTNGPLALFVVSLAATWKMLGYNIVFFLAGLQNIPEELIDAARVDGAGPWLSFRYITLPMLSPTTTFLLFMNMLYAFFQVFGLIDIMTQGGPGDATNVLVYNLYRDAFIHLDSGRANAQSVIIFIVIAIAAMLQLRVATRKAVYAR</sequence>
<evidence type="ECO:0000256" key="4">
    <source>
        <dbReference type="ARBA" id="ARBA00022692"/>
    </source>
</evidence>
<feature type="transmembrane region" description="Helical" evidence="7">
    <location>
        <begin position="108"/>
        <end position="130"/>
    </location>
</feature>
<feature type="transmembrane region" description="Helical" evidence="7">
    <location>
        <begin position="157"/>
        <end position="182"/>
    </location>
</feature>
<evidence type="ECO:0000256" key="6">
    <source>
        <dbReference type="ARBA" id="ARBA00023136"/>
    </source>
</evidence>
<protein>
    <submittedName>
        <fullName evidence="9">Sugar ABC transporter permease</fullName>
    </submittedName>
</protein>
<feature type="domain" description="ABC transmembrane type-1" evidence="8">
    <location>
        <begin position="71"/>
        <end position="285"/>
    </location>
</feature>
<keyword evidence="2 7" id="KW-0813">Transport</keyword>
<dbReference type="AlphaFoldDB" id="A0A7C4V5C3"/>
<keyword evidence="3" id="KW-1003">Cell membrane</keyword>
<comment type="similarity">
    <text evidence="7">Belongs to the binding-protein-dependent transport system permease family.</text>
</comment>
<evidence type="ECO:0000256" key="5">
    <source>
        <dbReference type="ARBA" id="ARBA00022989"/>
    </source>
</evidence>
<evidence type="ECO:0000256" key="3">
    <source>
        <dbReference type="ARBA" id="ARBA00022475"/>
    </source>
</evidence>
<dbReference type="PROSITE" id="PS50928">
    <property type="entry name" value="ABC_TM1"/>
    <property type="match status" value="1"/>
</dbReference>
<dbReference type="PANTHER" id="PTHR30193:SF37">
    <property type="entry name" value="INNER MEMBRANE ABC TRANSPORTER PERMEASE PROTEIN YCJO"/>
    <property type="match status" value="1"/>
</dbReference>
<dbReference type="GO" id="GO:0055085">
    <property type="term" value="P:transmembrane transport"/>
    <property type="evidence" value="ECO:0007669"/>
    <property type="project" value="InterPro"/>
</dbReference>
<dbReference type="InterPro" id="IPR051393">
    <property type="entry name" value="ABC_transporter_permease"/>
</dbReference>
<evidence type="ECO:0000256" key="1">
    <source>
        <dbReference type="ARBA" id="ARBA00004651"/>
    </source>
</evidence>
<dbReference type="Proteomes" id="UP000885759">
    <property type="component" value="Unassembled WGS sequence"/>
</dbReference>
<accession>A0A7C4V5C3</accession>
<keyword evidence="6 7" id="KW-0472">Membrane</keyword>
<dbReference type="Gene3D" id="1.10.3720.10">
    <property type="entry name" value="MetI-like"/>
    <property type="match status" value="1"/>
</dbReference>
<dbReference type="EMBL" id="DRPZ01000113">
    <property type="protein sequence ID" value="HGY09247.1"/>
    <property type="molecule type" value="Genomic_DNA"/>
</dbReference>